<evidence type="ECO:0000256" key="1">
    <source>
        <dbReference type="SAM" id="MobiDB-lite"/>
    </source>
</evidence>
<protein>
    <submittedName>
        <fullName evidence="2">Uncharacterized protein</fullName>
    </submittedName>
</protein>
<proteinExistence type="predicted"/>
<reference evidence="2 3" key="1">
    <citation type="submission" date="2012-08" db="EMBL/GenBank/DDBJ databases">
        <authorList>
            <person name="Gan P.H.P."/>
            <person name="Ikeda K."/>
            <person name="Irieda H."/>
            <person name="Narusaka M."/>
            <person name="O'Connell R.J."/>
            <person name="Narusaka Y."/>
            <person name="Takano Y."/>
            <person name="Kubo Y."/>
            <person name="Shirasu K."/>
        </authorList>
    </citation>
    <scope>NUCLEOTIDE SEQUENCE [LARGE SCALE GENOMIC DNA]</scope>
    <source>
        <strain evidence="2 3">Nara gc5</strain>
    </source>
</reference>
<gene>
    <name evidence="2" type="ORF">CGGC5_v014483</name>
</gene>
<accession>A0A7J6ILJ8</accession>
<reference evidence="2 3" key="2">
    <citation type="submission" date="2020-04" db="EMBL/GenBank/DDBJ databases">
        <title>Genome sequencing and assembly of multiple isolates from the Colletotrichum gloeosporioides species complex.</title>
        <authorList>
            <person name="Gan P."/>
            <person name="Shirasu K."/>
        </authorList>
    </citation>
    <scope>NUCLEOTIDE SEQUENCE [LARGE SCALE GENOMIC DNA]</scope>
    <source>
        <strain evidence="2 3">Nara gc5</strain>
    </source>
</reference>
<keyword evidence="3" id="KW-1185">Reference proteome</keyword>
<dbReference type="InParanoid" id="A0A7J6ILJ8"/>
<evidence type="ECO:0000313" key="3">
    <source>
        <dbReference type="Proteomes" id="UP000011096"/>
    </source>
</evidence>
<dbReference type="GeneID" id="90980373"/>
<name>A0A7J6ILJ8_COLFN</name>
<dbReference type="RefSeq" id="XP_066007558.1">
    <property type="nucleotide sequence ID" value="XM_066153101.1"/>
</dbReference>
<evidence type="ECO:0000313" key="2">
    <source>
        <dbReference type="EMBL" id="KAF4477102.1"/>
    </source>
</evidence>
<comment type="caution">
    <text evidence="2">The sequence shown here is derived from an EMBL/GenBank/DDBJ whole genome shotgun (WGS) entry which is preliminary data.</text>
</comment>
<sequence length="140" mass="15123">MRSRSDGSGVGLSAVDNDEESRAGQGEWAKTPGFADGRTHLRNLLIFLSSLVSSTAELSVSAKGSSPAVCANPKAIIYELSVISASWKRNPGFRSVERGRYPQFCAARITGAERPVFRSTIRKLRRIVIPSSAHFSLDLG</sequence>
<dbReference type="Proteomes" id="UP000011096">
    <property type="component" value="Unassembled WGS sequence"/>
</dbReference>
<dbReference type="AlphaFoldDB" id="A0A7J6ILJ8"/>
<feature type="region of interest" description="Disordered" evidence="1">
    <location>
        <begin position="1"/>
        <end position="32"/>
    </location>
</feature>
<organism evidence="2 3">
    <name type="scientific">Colletotrichum fructicola (strain Nara gc5)</name>
    <name type="common">Anthracnose fungus</name>
    <name type="synonym">Colletotrichum gloeosporioides (strain Nara gc5)</name>
    <dbReference type="NCBI Taxonomy" id="1213859"/>
    <lineage>
        <taxon>Eukaryota</taxon>
        <taxon>Fungi</taxon>
        <taxon>Dikarya</taxon>
        <taxon>Ascomycota</taxon>
        <taxon>Pezizomycotina</taxon>
        <taxon>Sordariomycetes</taxon>
        <taxon>Hypocreomycetidae</taxon>
        <taxon>Glomerellales</taxon>
        <taxon>Glomerellaceae</taxon>
        <taxon>Colletotrichum</taxon>
        <taxon>Colletotrichum gloeosporioides species complex</taxon>
    </lineage>
</organism>
<dbReference type="EMBL" id="ANPB02000009">
    <property type="protein sequence ID" value="KAF4477102.1"/>
    <property type="molecule type" value="Genomic_DNA"/>
</dbReference>